<dbReference type="RefSeq" id="YP_010797907.1">
    <property type="nucleotide sequence ID" value="NC_076250.1"/>
</dbReference>
<evidence type="ECO:0000256" key="1">
    <source>
        <dbReference type="SAM" id="Phobius"/>
    </source>
</evidence>
<accession>A0A3G5FMC9</accession>
<organism evidence="2 3">
    <name type="scientific">Lasius neglectus virus 2</name>
    <dbReference type="NCBI Taxonomy" id="2170211"/>
    <lineage>
        <taxon>Viruses</taxon>
        <taxon>Riboviria</taxon>
        <taxon>Orthornavirae</taxon>
    </lineage>
</organism>
<keyword evidence="2" id="KW-0946">Virion</keyword>
<keyword evidence="3" id="KW-1185">Reference proteome</keyword>
<dbReference type="GeneID" id="80535903"/>
<evidence type="ECO:0000313" key="3">
    <source>
        <dbReference type="Proteomes" id="UP000677750"/>
    </source>
</evidence>
<dbReference type="Proteomes" id="UP000677750">
    <property type="component" value="Segment"/>
</dbReference>
<dbReference type="GO" id="GO:0019031">
    <property type="term" value="C:viral envelope"/>
    <property type="evidence" value="ECO:0007669"/>
    <property type="project" value="UniProtKB-KW"/>
</dbReference>
<feature type="transmembrane region" description="Helical" evidence="1">
    <location>
        <begin position="474"/>
        <end position="492"/>
    </location>
</feature>
<evidence type="ECO:0000313" key="2">
    <source>
        <dbReference type="EMBL" id="AYW51542.1"/>
    </source>
</evidence>
<keyword evidence="1" id="KW-0812">Transmembrane</keyword>
<dbReference type="EMBL" id="MH477288">
    <property type="protein sequence ID" value="AYW51542.1"/>
    <property type="molecule type" value="Viral_cRNA"/>
</dbReference>
<name>A0A3G5FMC9_9VIRU</name>
<keyword evidence="1" id="KW-1133">Transmembrane helix</keyword>
<sequence>MLNTLLKTLLLGLVSGMRLSVYNMSTPFLIPLPSPPDCHSNKNHTNISAEAVTIWNIDTSQLAGEAIVLWTEQYETRCSTNFWGNYLEEITSTELIPSAVPTVQNMKLWSSRLQLYNTRSTTAESIYSCKWMSTITKTITKTWVKKSSLYYNSDGSLFSEGIEWKTKISDNIYQTGLRFLYSSTSTLHACPPLLKQTYPGVVQNSDQFKFITIPQLQIQFNLIISSSHAVCKVNNTTLYQTPEKYLVSLSSRTKDEGISPMVSVNTDYSWSHILFDLNALEKMIESELELVEHETCLTRQMLWKQMFYARNPSLIAQYHSGNPWATGSFINGKIAIQIPKLVNSHCTYPKMRHVNGTHMRVECEKLGDVYISPWDNCLSSNPCNNITDYGFWFKSSSQLYVDYITGEVQSSTRFNSISFPRFTEVNLNKLTKYLQNLPLENNLIALDAKISTTEHLSVSFHDIKQFVENIVHNIWSSFVMYIMIIIIICYGIKQCFHSPGRKKPLY</sequence>
<protein>
    <submittedName>
        <fullName evidence="2">Envelope glycoprotein</fullName>
    </submittedName>
</protein>
<reference evidence="2 3" key="1">
    <citation type="journal article" date="2019" name="Arch. Virol.">
        <title>Discovery of three RNA viruses using ant transcriptomic datasets.</title>
        <authorList>
            <person name="Kleanthous E."/>
            <person name="Olendraite I."/>
            <person name="Lukhovitskaya N.I."/>
            <person name="Firth A.E."/>
        </authorList>
    </citation>
    <scope>NUCLEOTIDE SEQUENCE [LARGE SCALE GENOMIC DNA]</scope>
    <source>
        <strain evidence="2">Cambridge</strain>
    </source>
</reference>
<proteinExistence type="predicted"/>
<keyword evidence="2" id="KW-0261">Viral envelope protein</keyword>
<dbReference type="KEGG" id="vg:80535903"/>
<keyword evidence="1" id="KW-0472">Membrane</keyword>